<dbReference type="Proteomes" id="UP000567922">
    <property type="component" value="Unassembled WGS sequence"/>
</dbReference>
<organism evidence="5 6">
    <name type="scientific">Hoyosella altamirensis</name>
    <dbReference type="NCBI Taxonomy" id="616997"/>
    <lineage>
        <taxon>Bacteria</taxon>
        <taxon>Bacillati</taxon>
        <taxon>Actinomycetota</taxon>
        <taxon>Actinomycetes</taxon>
        <taxon>Mycobacteriales</taxon>
        <taxon>Hoyosellaceae</taxon>
        <taxon>Hoyosella</taxon>
    </lineage>
</organism>
<feature type="region of interest" description="Disordered" evidence="3">
    <location>
        <begin position="1"/>
        <end position="29"/>
    </location>
</feature>
<evidence type="ECO:0000256" key="2">
    <source>
        <dbReference type="ARBA" id="ARBA00023163"/>
    </source>
</evidence>
<dbReference type="OrthoDB" id="3214072at2"/>
<evidence type="ECO:0000259" key="4">
    <source>
        <dbReference type="Pfam" id="PF02909"/>
    </source>
</evidence>
<evidence type="ECO:0000313" key="6">
    <source>
        <dbReference type="Proteomes" id="UP000567922"/>
    </source>
</evidence>
<evidence type="ECO:0000256" key="3">
    <source>
        <dbReference type="SAM" id="MobiDB-lite"/>
    </source>
</evidence>
<comment type="caution">
    <text evidence="5">The sequence shown here is derived from an EMBL/GenBank/DDBJ whole genome shotgun (WGS) entry which is preliminary data.</text>
</comment>
<dbReference type="SUPFAM" id="SSF46689">
    <property type="entry name" value="Homeodomain-like"/>
    <property type="match status" value="1"/>
</dbReference>
<keyword evidence="1" id="KW-0805">Transcription regulation</keyword>
<keyword evidence="2" id="KW-0804">Transcription</keyword>
<protein>
    <submittedName>
        <fullName evidence="5">AcrR family transcriptional regulator</fullName>
    </submittedName>
</protein>
<sequence>MTRSDDLESDLSDSGTDDAPAPVKRKRGRPAIVTGEQICETALEMGVATITMTSVASQLGVNHATLYRYVTSRDDLVRQAIDLAIQRTDFPEPNAADWRQFLWDTAVALTGMLDRYPGIATELAGGTFTHQVLRRGAEMMAGLVALGFEPTKAVLAMEFVTDLVVDHSRKTEQLDGRVPSQSMPSRDKLAQDWSDPADSEEPSLSEIIAAGRAAIGVEPHQWLESKLRIMLSGIAEEIAPH</sequence>
<dbReference type="InterPro" id="IPR009057">
    <property type="entry name" value="Homeodomain-like_sf"/>
</dbReference>
<evidence type="ECO:0000256" key="1">
    <source>
        <dbReference type="ARBA" id="ARBA00023015"/>
    </source>
</evidence>
<feature type="region of interest" description="Disordered" evidence="3">
    <location>
        <begin position="172"/>
        <end position="202"/>
    </location>
</feature>
<dbReference type="Gene3D" id="1.10.357.10">
    <property type="entry name" value="Tetracycline Repressor, domain 2"/>
    <property type="match status" value="1"/>
</dbReference>
<reference evidence="5 6" key="1">
    <citation type="submission" date="2020-08" db="EMBL/GenBank/DDBJ databases">
        <title>Sequencing the genomes of 1000 actinobacteria strains.</title>
        <authorList>
            <person name="Klenk H.-P."/>
        </authorList>
    </citation>
    <scope>NUCLEOTIDE SEQUENCE [LARGE SCALE GENOMIC DNA]</scope>
    <source>
        <strain evidence="5 6">DSM 45258</strain>
    </source>
</reference>
<gene>
    <name evidence="5" type="ORF">FHU29_002552</name>
</gene>
<dbReference type="SUPFAM" id="SSF48498">
    <property type="entry name" value="Tetracyclin repressor-like, C-terminal domain"/>
    <property type="match status" value="1"/>
</dbReference>
<dbReference type="InterPro" id="IPR036271">
    <property type="entry name" value="Tet_transcr_reg_TetR-rel_C_sf"/>
</dbReference>
<dbReference type="AlphaFoldDB" id="A0A839RQ57"/>
<dbReference type="InterPro" id="IPR004111">
    <property type="entry name" value="Repressor_TetR_C"/>
</dbReference>
<dbReference type="Pfam" id="PF02909">
    <property type="entry name" value="TetR_C_1"/>
    <property type="match status" value="1"/>
</dbReference>
<accession>A0A839RQ57</accession>
<dbReference type="RefSeq" id="WP_064439978.1">
    <property type="nucleotide sequence ID" value="NZ_BDDI01000006.1"/>
</dbReference>
<keyword evidence="6" id="KW-1185">Reference proteome</keyword>
<evidence type="ECO:0000313" key="5">
    <source>
        <dbReference type="EMBL" id="MBB3038103.1"/>
    </source>
</evidence>
<feature type="domain" description="Tetracycline repressor TetR C-terminal" evidence="4">
    <location>
        <begin position="90"/>
        <end position="236"/>
    </location>
</feature>
<proteinExistence type="predicted"/>
<dbReference type="GO" id="GO:0045892">
    <property type="term" value="P:negative regulation of DNA-templated transcription"/>
    <property type="evidence" value="ECO:0007669"/>
    <property type="project" value="InterPro"/>
</dbReference>
<dbReference type="EMBL" id="JACHWS010000002">
    <property type="protein sequence ID" value="MBB3038103.1"/>
    <property type="molecule type" value="Genomic_DNA"/>
</dbReference>
<name>A0A839RQ57_9ACTN</name>